<dbReference type="GO" id="GO:0030145">
    <property type="term" value="F:manganese ion binding"/>
    <property type="evidence" value="ECO:0007669"/>
    <property type="project" value="TreeGrafter"/>
</dbReference>
<dbReference type="SUPFAM" id="SSF51658">
    <property type="entry name" value="Xylose isomerase-like"/>
    <property type="match status" value="1"/>
</dbReference>
<dbReference type="RefSeq" id="WP_135115049.1">
    <property type="nucleotide sequence ID" value="NZ_JADGLL010000033.1"/>
</dbReference>
<sequence>MRMSFRWFGAQDDPIPLQHIRQIPGVRDVVGALYDVPVGEAWPEDKIGALKKQVEDAGLALEVIESVNIHDDIKIGLPSRDRYIDNYRETIRRLGAVGISVICYNFMPVFDWLRTELWYELPDGSKTMQYDRSVSEAITPEGLLAQYESETSGLVLPGWEPERLADLRTLFTKYDGVDATVLRENLKYFLEAIIPVCEEVGISMAIHPDDPPHPLFGLPRVVSNRDDLRWILDAVDSPNNGLTLCTGSLGANPDNSVVDIVREFAGEGRVPFAHIRNIRWQDEGRFYESAHLSSEGSLDLYDIVKTFHDAGFDGFIRPDHGRMIWGETGRPGYGLYDRALGASYLQGLWEAVSKGR</sequence>
<evidence type="ECO:0000256" key="1">
    <source>
        <dbReference type="ARBA" id="ARBA00001794"/>
    </source>
</evidence>
<keyword evidence="11" id="KW-1185">Reference proteome</keyword>
<reference evidence="10 11" key="1">
    <citation type="submission" date="2019-03" db="EMBL/GenBank/DDBJ databases">
        <title>Diversity of the mouse oral microbiome.</title>
        <authorList>
            <person name="Joseph S."/>
            <person name="Aduse-Opoku J."/>
            <person name="Curtis M."/>
            <person name="Wade W."/>
            <person name="Hashim A."/>
        </authorList>
    </citation>
    <scope>NUCLEOTIDE SEQUENCE [LARGE SCALE GENOMIC DNA]</scope>
    <source>
        <strain evidence="10 11">P1012</strain>
    </source>
</reference>
<comment type="caution">
    <text evidence="10">The sequence shown here is derived from an EMBL/GenBank/DDBJ whole genome shotgun (WGS) entry which is preliminary data.</text>
</comment>
<dbReference type="Proteomes" id="UP000298358">
    <property type="component" value="Unassembled WGS sequence"/>
</dbReference>
<evidence type="ECO:0000256" key="9">
    <source>
        <dbReference type="HAMAP-Rule" id="MF_00106"/>
    </source>
</evidence>
<evidence type="ECO:0000256" key="4">
    <source>
        <dbReference type="ARBA" id="ARBA00007389"/>
    </source>
</evidence>
<dbReference type="OrthoDB" id="104997at2"/>
<dbReference type="Pfam" id="PF03786">
    <property type="entry name" value="UxuA"/>
    <property type="match status" value="1"/>
</dbReference>
<dbReference type="PANTHER" id="PTHR30387">
    <property type="entry name" value="MANNONATE DEHYDRATASE"/>
    <property type="match status" value="1"/>
</dbReference>
<evidence type="ECO:0000313" key="11">
    <source>
        <dbReference type="Proteomes" id="UP000298358"/>
    </source>
</evidence>
<organism evidence="10 11">
    <name type="scientific">Microbacterium paludicola</name>
    <dbReference type="NCBI Taxonomy" id="300019"/>
    <lineage>
        <taxon>Bacteria</taxon>
        <taxon>Bacillati</taxon>
        <taxon>Actinomycetota</taxon>
        <taxon>Actinomycetes</taxon>
        <taxon>Micrococcales</taxon>
        <taxon>Microbacteriaceae</taxon>
        <taxon>Microbacterium</taxon>
    </lineage>
</organism>
<evidence type="ECO:0000256" key="3">
    <source>
        <dbReference type="ARBA" id="ARBA00004892"/>
    </source>
</evidence>
<dbReference type="NCBIfam" id="TIGR00695">
    <property type="entry name" value="uxuA"/>
    <property type="match status" value="1"/>
</dbReference>
<comment type="catalytic activity">
    <reaction evidence="1 9">
        <text>D-mannonate = 2-dehydro-3-deoxy-D-gluconate + H2O</text>
        <dbReference type="Rhea" id="RHEA:20097"/>
        <dbReference type="ChEBI" id="CHEBI:15377"/>
        <dbReference type="ChEBI" id="CHEBI:17767"/>
        <dbReference type="ChEBI" id="CHEBI:57990"/>
        <dbReference type="EC" id="4.2.1.8"/>
    </reaction>
</comment>
<proteinExistence type="inferred from homology"/>
<comment type="cofactor">
    <cofactor evidence="9">
        <name>Fe(2+)</name>
        <dbReference type="ChEBI" id="CHEBI:29033"/>
    </cofactor>
    <cofactor evidence="9">
        <name>Mn(2+)</name>
        <dbReference type="ChEBI" id="CHEBI:29035"/>
    </cofactor>
</comment>
<evidence type="ECO:0000313" key="10">
    <source>
        <dbReference type="EMBL" id="TFU32178.1"/>
    </source>
</evidence>
<comment type="similarity">
    <text evidence="4 9">Belongs to the mannonate dehydratase family.</text>
</comment>
<keyword evidence="8 9" id="KW-0456">Lyase</keyword>
<comment type="pathway">
    <text evidence="3 9">Carbohydrate metabolism; pentose and glucuronate interconversion.</text>
</comment>
<dbReference type="EMBL" id="SPQB01000033">
    <property type="protein sequence ID" value="TFU32178.1"/>
    <property type="molecule type" value="Genomic_DNA"/>
</dbReference>
<evidence type="ECO:0000256" key="5">
    <source>
        <dbReference type="ARBA" id="ARBA00012927"/>
    </source>
</evidence>
<keyword evidence="7 9" id="KW-0464">Manganese</keyword>
<keyword evidence="6 9" id="KW-0408">Iron</keyword>
<name>A0A4Y9FTI7_9MICO</name>
<dbReference type="GO" id="GO:0008927">
    <property type="term" value="F:mannonate dehydratase activity"/>
    <property type="evidence" value="ECO:0007669"/>
    <property type="project" value="UniProtKB-UniRule"/>
</dbReference>
<dbReference type="PIRSF" id="PIRSF016049">
    <property type="entry name" value="Man_dehyd"/>
    <property type="match status" value="1"/>
</dbReference>
<dbReference type="EC" id="4.2.1.8" evidence="5 9"/>
<dbReference type="NCBIfam" id="NF003027">
    <property type="entry name" value="PRK03906.1"/>
    <property type="match status" value="1"/>
</dbReference>
<evidence type="ECO:0000256" key="6">
    <source>
        <dbReference type="ARBA" id="ARBA00023004"/>
    </source>
</evidence>
<dbReference type="HAMAP" id="MF_00106">
    <property type="entry name" value="UxuA"/>
    <property type="match status" value="1"/>
</dbReference>
<accession>A0A4Y9FTI7</accession>
<evidence type="ECO:0000256" key="8">
    <source>
        <dbReference type="ARBA" id="ARBA00023239"/>
    </source>
</evidence>
<dbReference type="GO" id="GO:0008198">
    <property type="term" value="F:ferrous iron binding"/>
    <property type="evidence" value="ECO:0007669"/>
    <property type="project" value="TreeGrafter"/>
</dbReference>
<evidence type="ECO:0000256" key="2">
    <source>
        <dbReference type="ARBA" id="ARBA00002713"/>
    </source>
</evidence>
<dbReference type="InterPro" id="IPR004628">
    <property type="entry name" value="Man_deHydtase"/>
</dbReference>
<dbReference type="AlphaFoldDB" id="A0A4Y9FTI7"/>
<evidence type="ECO:0000256" key="7">
    <source>
        <dbReference type="ARBA" id="ARBA00023211"/>
    </source>
</evidence>
<gene>
    <name evidence="9 10" type="primary">uxuA</name>
    <name evidence="10" type="ORF">E4U02_11880</name>
</gene>
<dbReference type="GO" id="GO:0042840">
    <property type="term" value="P:D-glucuronate catabolic process"/>
    <property type="evidence" value="ECO:0007669"/>
    <property type="project" value="TreeGrafter"/>
</dbReference>
<dbReference type="Gene3D" id="3.20.20.150">
    <property type="entry name" value="Divalent-metal-dependent TIM barrel enzymes"/>
    <property type="match status" value="1"/>
</dbReference>
<dbReference type="PANTHER" id="PTHR30387:SF2">
    <property type="entry name" value="MANNONATE DEHYDRATASE"/>
    <property type="match status" value="1"/>
</dbReference>
<protein>
    <recommendedName>
        <fullName evidence="5 9">Mannonate dehydratase</fullName>
        <ecNumber evidence="5 9">4.2.1.8</ecNumber>
    </recommendedName>
    <alternativeName>
        <fullName evidence="9">D-mannonate hydro-lyase</fullName>
    </alternativeName>
</protein>
<comment type="function">
    <text evidence="2 9">Catalyzes the dehydration of D-mannonate.</text>
</comment>
<dbReference type="UniPathway" id="UPA00246"/>
<dbReference type="InterPro" id="IPR036237">
    <property type="entry name" value="Xyl_isomerase-like_sf"/>
</dbReference>